<evidence type="ECO:0000313" key="3">
    <source>
        <dbReference type="Proteomes" id="UP000504882"/>
    </source>
</evidence>
<evidence type="ECO:0000313" key="2">
    <source>
        <dbReference type="EMBL" id="TDE89177.1"/>
    </source>
</evidence>
<dbReference type="Pfam" id="PF01872">
    <property type="entry name" value="RibD_C"/>
    <property type="match status" value="1"/>
</dbReference>
<dbReference type="SUPFAM" id="SSF53597">
    <property type="entry name" value="Dihydrofolate reductase-like"/>
    <property type="match status" value="1"/>
</dbReference>
<gene>
    <name evidence="2" type="ORF">EXU48_20840</name>
</gene>
<sequence length="206" mass="22303">MGTVIMHNVVSVDGFIADSNDDVGPLHDWYFSGDTPITEPTDGAEFDHSGDGGGFRVSARSAPYVRAMWARIGVIVMGRHFFDLMNGWEGQPPTGEHVVVVSHRPKPEGWHPEASYHFFDDVRAAMAAAQELGGDRAIAVNAGEVGGQILAAGLVDEVAMDVVPVVFGTGKRYFGGIDTQLLLEDPHVVIEGDRVLHLAFKVRRQP</sequence>
<feature type="domain" description="Bacterial bifunctional deaminase-reductase C-terminal" evidence="1">
    <location>
        <begin position="3"/>
        <end position="188"/>
    </location>
</feature>
<proteinExistence type="predicted"/>
<organism evidence="2 3">
    <name type="scientific">Occultella glacieicola</name>
    <dbReference type="NCBI Taxonomy" id="2518684"/>
    <lineage>
        <taxon>Bacteria</taxon>
        <taxon>Bacillati</taxon>
        <taxon>Actinomycetota</taxon>
        <taxon>Actinomycetes</taxon>
        <taxon>Micrococcales</taxon>
        <taxon>Ruaniaceae</taxon>
        <taxon>Occultella</taxon>
    </lineage>
</organism>
<dbReference type="InterPro" id="IPR002734">
    <property type="entry name" value="RibDG_C"/>
</dbReference>
<reference evidence="2 3" key="1">
    <citation type="submission" date="2019-03" db="EMBL/GenBank/DDBJ databases">
        <title>Genomic features of bacteria from cold environments.</title>
        <authorList>
            <person name="Shen L."/>
        </authorList>
    </citation>
    <scope>NUCLEOTIDE SEQUENCE [LARGE SCALE GENOMIC DNA]</scope>
    <source>
        <strain evidence="3">T3246-1</strain>
    </source>
</reference>
<comment type="caution">
    <text evidence="2">The sequence shown here is derived from an EMBL/GenBank/DDBJ whole genome shotgun (WGS) entry which is preliminary data.</text>
</comment>
<dbReference type="InterPro" id="IPR024072">
    <property type="entry name" value="DHFR-like_dom_sf"/>
</dbReference>
<dbReference type="EMBL" id="SMNA01000013">
    <property type="protein sequence ID" value="TDE89177.1"/>
    <property type="molecule type" value="Genomic_DNA"/>
</dbReference>
<dbReference type="Proteomes" id="UP000504882">
    <property type="component" value="Unassembled WGS sequence"/>
</dbReference>
<dbReference type="RefSeq" id="WP_133109619.1">
    <property type="nucleotide sequence ID" value="NZ_SMNA01000013.1"/>
</dbReference>
<dbReference type="Gene3D" id="3.40.430.10">
    <property type="entry name" value="Dihydrofolate Reductase, subunit A"/>
    <property type="match status" value="1"/>
</dbReference>
<evidence type="ECO:0000259" key="1">
    <source>
        <dbReference type="Pfam" id="PF01872"/>
    </source>
</evidence>
<name>A0ABY2E2X1_9MICO</name>
<accession>A0ABY2E2X1</accession>
<keyword evidence="3" id="KW-1185">Reference proteome</keyword>
<protein>
    <submittedName>
        <fullName evidence="2">Dihydrofolate reductase</fullName>
    </submittedName>
</protein>